<evidence type="ECO:0000313" key="2">
    <source>
        <dbReference type="EMBL" id="NYH92374.1"/>
    </source>
</evidence>
<evidence type="ECO:0000256" key="1">
    <source>
        <dbReference type="SAM" id="Phobius"/>
    </source>
</evidence>
<dbReference type="EMBL" id="JACBZH010000001">
    <property type="protein sequence ID" value="NYH92374.1"/>
    <property type="molecule type" value="Genomic_DNA"/>
</dbReference>
<feature type="transmembrane region" description="Helical" evidence="1">
    <location>
        <begin position="348"/>
        <end position="366"/>
    </location>
</feature>
<organism evidence="2 3">
    <name type="scientific">Actinopolymorpha rutila</name>
    <dbReference type="NCBI Taxonomy" id="446787"/>
    <lineage>
        <taxon>Bacteria</taxon>
        <taxon>Bacillati</taxon>
        <taxon>Actinomycetota</taxon>
        <taxon>Actinomycetes</taxon>
        <taxon>Propionibacteriales</taxon>
        <taxon>Actinopolymorphaceae</taxon>
        <taxon>Actinopolymorpha</taxon>
    </lineage>
</organism>
<keyword evidence="1" id="KW-1133">Transmembrane helix</keyword>
<feature type="transmembrane region" description="Helical" evidence="1">
    <location>
        <begin position="317"/>
        <end position="336"/>
    </location>
</feature>
<reference evidence="2 3" key="1">
    <citation type="submission" date="2020-07" db="EMBL/GenBank/DDBJ databases">
        <title>Sequencing the genomes of 1000 actinobacteria strains.</title>
        <authorList>
            <person name="Klenk H.-P."/>
        </authorList>
    </citation>
    <scope>NUCLEOTIDE SEQUENCE [LARGE SCALE GENOMIC DNA]</scope>
    <source>
        <strain evidence="2 3">DSM 18448</strain>
    </source>
</reference>
<feature type="transmembrane region" description="Helical" evidence="1">
    <location>
        <begin position="99"/>
        <end position="116"/>
    </location>
</feature>
<sequence length="429" mass="45029">MGIAILLMMAVGVGLMLTRKVPTAFVLVLLSVVIAFMAGAPLMGEKNSVTTTVLQEGAVALAATMAAIIIGSWLGSIMGESGIASTLIRKTVELGGDRPYVVALGVFVVGILVGTVTGSAPAAMLIGIIGIPTMIAMGVPPTTAAGTVLFGMCAGIPFELISWQYLSQTLGVSIAVVRDFQLRLFPIAVAFGVAYVLIESRRRGVRHNWAAIAPTRAREGRAERGPRRDAPWYALLTPLVPIVLALVLEVPIIPALLVGVCYALVTTVPLRQVPTVGLRTLHRSFETAVPPLLLFAAIGILLAAVKLPGAVTALRPIVSAVIPTNPILFVVVLGLLTPLCLYRGPFNIYGMGAGLAGVLTASGVYAPQVVLGIMASYNQTLGVSDPTSTQTVWSAGFAGVRVERVMLRTLPYTWLLAVCGLVLTAWRFM</sequence>
<feature type="transmembrane region" description="Helical" evidence="1">
    <location>
        <begin position="410"/>
        <end position="428"/>
    </location>
</feature>
<protein>
    <submittedName>
        <fullName evidence="2">TRAP-type mannitol/chloroaromatic compound transport system permease large subunit</fullName>
    </submittedName>
</protein>
<feature type="transmembrane region" description="Helical" evidence="1">
    <location>
        <begin position="232"/>
        <end position="265"/>
    </location>
</feature>
<dbReference type="Proteomes" id="UP000579605">
    <property type="component" value="Unassembled WGS sequence"/>
</dbReference>
<feature type="transmembrane region" description="Helical" evidence="1">
    <location>
        <begin position="122"/>
        <end position="139"/>
    </location>
</feature>
<keyword evidence="1" id="KW-0812">Transmembrane</keyword>
<keyword evidence="3" id="KW-1185">Reference proteome</keyword>
<proteinExistence type="predicted"/>
<dbReference type="RefSeq" id="WP_179789810.1">
    <property type="nucleotide sequence ID" value="NZ_BAAARR010000005.1"/>
</dbReference>
<feature type="transmembrane region" description="Helical" evidence="1">
    <location>
        <begin position="285"/>
        <end position="305"/>
    </location>
</feature>
<feature type="transmembrane region" description="Helical" evidence="1">
    <location>
        <begin position="146"/>
        <end position="165"/>
    </location>
</feature>
<accession>A0A852ZHI0</accession>
<feature type="transmembrane region" description="Helical" evidence="1">
    <location>
        <begin position="180"/>
        <end position="198"/>
    </location>
</feature>
<gene>
    <name evidence="2" type="ORF">F4554_005012</name>
</gene>
<feature type="transmembrane region" description="Helical" evidence="1">
    <location>
        <begin position="21"/>
        <end position="38"/>
    </location>
</feature>
<keyword evidence="1" id="KW-0472">Membrane</keyword>
<feature type="transmembrane region" description="Helical" evidence="1">
    <location>
        <begin position="58"/>
        <end position="78"/>
    </location>
</feature>
<dbReference type="AlphaFoldDB" id="A0A852ZHI0"/>
<evidence type="ECO:0000313" key="3">
    <source>
        <dbReference type="Proteomes" id="UP000579605"/>
    </source>
</evidence>
<comment type="caution">
    <text evidence="2">The sequence shown here is derived from an EMBL/GenBank/DDBJ whole genome shotgun (WGS) entry which is preliminary data.</text>
</comment>
<name>A0A852ZHI0_9ACTN</name>